<dbReference type="EMBL" id="LR134190">
    <property type="protein sequence ID" value="VEB62807.1"/>
    <property type="molecule type" value="Genomic_DNA"/>
</dbReference>
<proteinExistence type="predicted"/>
<dbReference type="AlphaFoldDB" id="A0A447U9M2"/>
<name>A0A447U9M2_SALET</name>
<protein>
    <submittedName>
        <fullName evidence="1">Type IV secretion protein Rhs</fullName>
    </submittedName>
</protein>
<dbReference type="NCBIfam" id="TIGR01643">
    <property type="entry name" value="YD_repeat_2x"/>
    <property type="match status" value="1"/>
</dbReference>
<dbReference type="Proteomes" id="UP000269208">
    <property type="component" value="Chromosome"/>
</dbReference>
<dbReference type="Gene3D" id="2.180.10.10">
    <property type="entry name" value="RHS repeat-associated core"/>
    <property type="match status" value="1"/>
</dbReference>
<sequence>MRTANLTRVTDAEGKVVRISYNRLGLPETVNSQGKQQDRYTWNALGLMSSHRRITGSVESWAVYAARSAGGAHG</sequence>
<evidence type="ECO:0000313" key="2">
    <source>
        <dbReference type="Proteomes" id="UP000269208"/>
    </source>
</evidence>
<evidence type="ECO:0000313" key="1">
    <source>
        <dbReference type="EMBL" id="VEB62807.1"/>
    </source>
</evidence>
<reference evidence="1 2" key="1">
    <citation type="submission" date="2018-12" db="EMBL/GenBank/DDBJ databases">
        <authorList>
            <consortium name="Pathogen Informatics"/>
        </authorList>
    </citation>
    <scope>NUCLEOTIDE SEQUENCE [LARGE SCALE GENOMIC DNA]</scope>
    <source>
        <strain evidence="1 2">NCTC6754</strain>
    </source>
</reference>
<dbReference type="InterPro" id="IPR006530">
    <property type="entry name" value="YD"/>
</dbReference>
<organism evidence="1 2">
    <name type="scientific">Salmonella enterica I</name>
    <dbReference type="NCBI Taxonomy" id="59201"/>
    <lineage>
        <taxon>Bacteria</taxon>
        <taxon>Pseudomonadati</taxon>
        <taxon>Pseudomonadota</taxon>
        <taxon>Gammaproteobacteria</taxon>
        <taxon>Enterobacterales</taxon>
        <taxon>Enterobacteriaceae</taxon>
        <taxon>Salmonella</taxon>
    </lineage>
</organism>
<gene>
    <name evidence="1" type="ORF">NCTC6754_08209</name>
</gene>
<accession>A0A447U9M2</accession>